<reference evidence="2 3" key="1">
    <citation type="submission" date="2016-02" db="EMBL/GenBank/DDBJ databases">
        <title>Genome sequence of Moorella mulderi DSM 14980.</title>
        <authorList>
            <person name="Poehlein A."/>
            <person name="Daniel R."/>
        </authorList>
    </citation>
    <scope>NUCLEOTIDE SEQUENCE [LARGE SCALE GENOMIC DNA]</scope>
    <source>
        <strain evidence="2 3">DSM 14980</strain>
    </source>
</reference>
<evidence type="ECO:0000259" key="1">
    <source>
        <dbReference type="Pfam" id="PF01909"/>
    </source>
</evidence>
<organism evidence="2 3">
    <name type="scientific">Moorella mulderi DSM 14980</name>
    <dbReference type="NCBI Taxonomy" id="1122241"/>
    <lineage>
        <taxon>Bacteria</taxon>
        <taxon>Bacillati</taxon>
        <taxon>Bacillota</taxon>
        <taxon>Clostridia</taxon>
        <taxon>Neomoorellales</taxon>
        <taxon>Neomoorellaceae</taxon>
        <taxon>Neomoorella</taxon>
    </lineage>
</organism>
<keyword evidence="3" id="KW-1185">Reference proteome</keyword>
<protein>
    <submittedName>
        <fullName evidence="2">Nucleotidyltransferase domain protein</fullName>
    </submittedName>
</protein>
<dbReference type="Pfam" id="PF01909">
    <property type="entry name" value="NTP_transf_2"/>
    <property type="match status" value="1"/>
</dbReference>
<dbReference type="RefSeq" id="WP_062286239.1">
    <property type="nucleotide sequence ID" value="NZ_LTBC01000044.1"/>
</dbReference>
<proteinExistence type="predicted"/>
<dbReference type="OrthoDB" id="9813766at2"/>
<dbReference type="EMBL" id="LTBC01000044">
    <property type="protein sequence ID" value="KYH30429.1"/>
    <property type="molecule type" value="Genomic_DNA"/>
</dbReference>
<keyword evidence="2" id="KW-0808">Transferase</keyword>
<dbReference type="InterPro" id="IPR043519">
    <property type="entry name" value="NT_sf"/>
</dbReference>
<sequence length="161" mass="18496">MYLQEFYRALEIVSAAVQEVYGNRLVSLAVFGSVARGTPRPDSDIDLLVVADNLPKGRLKRMAEFNRVEEIVQRRAAGFKHIRPDLSPVIKEKQEVLAGSLLFLDLVEDAKIYYDRENFLTLYLTGLKEKLKHLGARRVYHGGAWYWVLKRDYTPGEVIEI</sequence>
<dbReference type="CDD" id="cd05403">
    <property type="entry name" value="NT_KNTase_like"/>
    <property type="match status" value="1"/>
</dbReference>
<gene>
    <name evidence="2" type="ORF">MOMUL_30780</name>
</gene>
<name>A0A151AS12_9FIRM</name>
<evidence type="ECO:0000313" key="2">
    <source>
        <dbReference type="EMBL" id="KYH30429.1"/>
    </source>
</evidence>
<dbReference type="Proteomes" id="UP000075670">
    <property type="component" value="Unassembled WGS sequence"/>
</dbReference>
<dbReference type="InterPro" id="IPR052548">
    <property type="entry name" value="Type_VII_TA_antitoxin"/>
</dbReference>
<dbReference type="Gene3D" id="3.30.460.10">
    <property type="entry name" value="Beta Polymerase, domain 2"/>
    <property type="match status" value="1"/>
</dbReference>
<dbReference type="PANTHER" id="PTHR33933">
    <property type="entry name" value="NUCLEOTIDYLTRANSFERASE"/>
    <property type="match status" value="1"/>
</dbReference>
<dbReference type="AlphaFoldDB" id="A0A151AS12"/>
<dbReference type="PATRIC" id="fig|1122241.3.peg.3293"/>
<dbReference type="PANTHER" id="PTHR33933:SF1">
    <property type="entry name" value="PROTEIN ADENYLYLTRANSFERASE MNTA-RELATED"/>
    <property type="match status" value="1"/>
</dbReference>
<comment type="caution">
    <text evidence="2">The sequence shown here is derived from an EMBL/GenBank/DDBJ whole genome shotgun (WGS) entry which is preliminary data.</text>
</comment>
<feature type="domain" description="Polymerase nucleotidyl transferase" evidence="1">
    <location>
        <begin position="17"/>
        <end position="73"/>
    </location>
</feature>
<accession>A0A151AS12</accession>
<evidence type="ECO:0000313" key="3">
    <source>
        <dbReference type="Proteomes" id="UP000075670"/>
    </source>
</evidence>
<dbReference type="GO" id="GO:0016779">
    <property type="term" value="F:nucleotidyltransferase activity"/>
    <property type="evidence" value="ECO:0007669"/>
    <property type="project" value="InterPro"/>
</dbReference>
<dbReference type="SUPFAM" id="SSF81301">
    <property type="entry name" value="Nucleotidyltransferase"/>
    <property type="match status" value="1"/>
</dbReference>
<dbReference type="InterPro" id="IPR002934">
    <property type="entry name" value="Polymerase_NTP_transf_dom"/>
</dbReference>